<name>A0A849AF95_9ACTN</name>
<gene>
    <name evidence="2" type="ORF">HKD39_15790</name>
</gene>
<organism evidence="2 3">
    <name type="scientific">Nakamurella aerolata</name>
    <dbReference type="NCBI Taxonomy" id="1656892"/>
    <lineage>
        <taxon>Bacteria</taxon>
        <taxon>Bacillati</taxon>
        <taxon>Actinomycetota</taxon>
        <taxon>Actinomycetes</taxon>
        <taxon>Nakamurellales</taxon>
        <taxon>Nakamurellaceae</taxon>
        <taxon>Nakamurella</taxon>
    </lineage>
</organism>
<sequence>MGTGRFRSFGDGLAWFTDPAEWTAVAGAQLPLCTVLSPRLDPALLTGPYHPWLRTAFGEMRCWSPTHGVAIAIDPMYHWITGADYSRDVANGLPTLPVEPTILARPKQFDVIDGKKKPLFKRLRRRYGTLRADTYYGLTLPVALGGRVELDNFGITPVRGHLLPDDEG</sequence>
<dbReference type="Pfam" id="PF08906">
    <property type="entry name" value="T6SS_Tdi1_C"/>
    <property type="match status" value="1"/>
</dbReference>
<proteinExistence type="predicted"/>
<protein>
    <submittedName>
        <fullName evidence="2">DUF1851 domain-containing protein</fullName>
    </submittedName>
</protein>
<reference evidence="2 3" key="1">
    <citation type="submission" date="2020-05" db="EMBL/GenBank/DDBJ databases">
        <title>Nakamurella sp. DB0629 isolated from air conditioner.</title>
        <authorList>
            <person name="Kim D.H."/>
            <person name="Kim D.-U."/>
        </authorList>
    </citation>
    <scope>NUCLEOTIDE SEQUENCE [LARGE SCALE GENOMIC DNA]</scope>
    <source>
        <strain evidence="2 3">DB0629</strain>
    </source>
</reference>
<dbReference type="AlphaFoldDB" id="A0A849AF95"/>
<evidence type="ECO:0000313" key="3">
    <source>
        <dbReference type="Proteomes" id="UP000562984"/>
    </source>
</evidence>
<comment type="caution">
    <text evidence="2">The sequence shown here is derived from an EMBL/GenBank/DDBJ whole genome shotgun (WGS) entry which is preliminary data.</text>
</comment>
<dbReference type="EMBL" id="JABEND010000010">
    <property type="protein sequence ID" value="NNG37140.1"/>
    <property type="molecule type" value="Genomic_DNA"/>
</dbReference>
<evidence type="ECO:0000313" key="2">
    <source>
        <dbReference type="EMBL" id="NNG37140.1"/>
    </source>
</evidence>
<evidence type="ECO:0000259" key="1">
    <source>
        <dbReference type="Pfam" id="PF08906"/>
    </source>
</evidence>
<dbReference type="Proteomes" id="UP000562984">
    <property type="component" value="Unassembled WGS sequence"/>
</dbReference>
<dbReference type="RefSeq" id="WP_171200833.1">
    <property type="nucleotide sequence ID" value="NZ_JABEND010000010.1"/>
</dbReference>
<dbReference type="InterPro" id="IPR015002">
    <property type="entry name" value="T6SS_Tdi1_C"/>
</dbReference>
<keyword evidence="3" id="KW-1185">Reference proteome</keyword>
<accession>A0A849AF95</accession>
<feature type="domain" description="T6SS immunity protein Tdi1 C-terminal" evidence="1">
    <location>
        <begin position="113"/>
        <end position="162"/>
    </location>
</feature>